<evidence type="ECO:0000256" key="2">
    <source>
        <dbReference type="ARBA" id="ARBA00022741"/>
    </source>
</evidence>
<dbReference type="EMBL" id="JANBPT010000413">
    <property type="protein sequence ID" value="KAJ1921636.1"/>
    <property type="molecule type" value="Genomic_DNA"/>
</dbReference>
<evidence type="ECO:0000256" key="3">
    <source>
        <dbReference type="ARBA" id="ARBA00023134"/>
    </source>
</evidence>
<dbReference type="GO" id="GO:0005525">
    <property type="term" value="F:GTP binding"/>
    <property type="evidence" value="ECO:0007669"/>
    <property type="project" value="UniProtKB-UniRule"/>
</dbReference>
<comment type="similarity">
    <text evidence="1 4">Belongs to the GTR/RAG GTP-binding protein family.</text>
</comment>
<dbReference type="GO" id="GO:1990131">
    <property type="term" value="C:Gtr1-Gtr2 GTPase complex"/>
    <property type="evidence" value="ECO:0007669"/>
    <property type="project" value="UniProtKB-UniRule"/>
</dbReference>
<dbReference type="GO" id="GO:0005634">
    <property type="term" value="C:nucleus"/>
    <property type="evidence" value="ECO:0007669"/>
    <property type="project" value="TreeGrafter"/>
</dbReference>
<evidence type="ECO:0000313" key="5">
    <source>
        <dbReference type="EMBL" id="KAJ1921636.1"/>
    </source>
</evidence>
<dbReference type="PANTHER" id="PTHR11259">
    <property type="entry name" value="RAS-RELATED GTP BINDING RAG/GTR YEAST"/>
    <property type="match status" value="1"/>
</dbReference>
<dbReference type="PANTHER" id="PTHR11259:SF2">
    <property type="entry name" value="GH16429P"/>
    <property type="match status" value="1"/>
</dbReference>
<dbReference type="Proteomes" id="UP001150569">
    <property type="component" value="Unassembled WGS sequence"/>
</dbReference>
<evidence type="ECO:0000313" key="6">
    <source>
        <dbReference type="Proteomes" id="UP001150569"/>
    </source>
</evidence>
<accession>A0A9W8DRG1</accession>
<dbReference type="Gene3D" id="3.30.450.190">
    <property type="match status" value="1"/>
</dbReference>
<dbReference type="GO" id="GO:0003924">
    <property type="term" value="F:GTPase activity"/>
    <property type="evidence" value="ECO:0007669"/>
    <property type="project" value="UniProtKB-UniRule"/>
</dbReference>
<dbReference type="GO" id="GO:0010507">
    <property type="term" value="P:negative regulation of autophagy"/>
    <property type="evidence" value="ECO:0007669"/>
    <property type="project" value="TreeGrafter"/>
</dbReference>
<dbReference type="GO" id="GO:0009267">
    <property type="term" value="P:cellular response to starvation"/>
    <property type="evidence" value="ECO:0007669"/>
    <property type="project" value="TreeGrafter"/>
</dbReference>
<comment type="function">
    <text evidence="4">GTPase involved in activation of the TORC1 signaling pathway, which promotes growth and represses autophagy in nutrient-rich conditions.</text>
</comment>
<dbReference type="AlphaFoldDB" id="A0A9W8DRG1"/>
<protein>
    <recommendedName>
        <fullName evidence="4">GTP-binding protein</fullName>
    </recommendedName>
</protein>
<dbReference type="Gene3D" id="3.40.50.300">
    <property type="entry name" value="P-loop containing nucleotide triphosphate hydrolases"/>
    <property type="match status" value="1"/>
</dbReference>
<reference evidence="5" key="1">
    <citation type="submission" date="2022-07" db="EMBL/GenBank/DDBJ databases">
        <title>Phylogenomic reconstructions and comparative analyses of Kickxellomycotina fungi.</title>
        <authorList>
            <person name="Reynolds N.K."/>
            <person name="Stajich J.E."/>
            <person name="Barry K."/>
            <person name="Grigoriev I.V."/>
            <person name="Crous P."/>
            <person name="Smith M.E."/>
        </authorList>
    </citation>
    <scope>NUCLEOTIDE SEQUENCE</scope>
    <source>
        <strain evidence="5">RSA 861</strain>
    </source>
</reference>
<keyword evidence="6" id="KW-1185">Reference proteome</keyword>
<evidence type="ECO:0000256" key="4">
    <source>
        <dbReference type="RuleBase" id="RU367014"/>
    </source>
</evidence>
<organism evidence="5 6">
    <name type="scientific">Tieghemiomyces parasiticus</name>
    <dbReference type="NCBI Taxonomy" id="78921"/>
    <lineage>
        <taxon>Eukaryota</taxon>
        <taxon>Fungi</taxon>
        <taxon>Fungi incertae sedis</taxon>
        <taxon>Zoopagomycota</taxon>
        <taxon>Kickxellomycotina</taxon>
        <taxon>Dimargaritomycetes</taxon>
        <taxon>Dimargaritales</taxon>
        <taxon>Dimargaritaceae</taxon>
        <taxon>Tieghemiomyces</taxon>
    </lineage>
</organism>
<dbReference type="SUPFAM" id="SSF52540">
    <property type="entry name" value="P-loop containing nucleoside triphosphate hydrolases"/>
    <property type="match status" value="1"/>
</dbReference>
<keyword evidence="3 4" id="KW-0342">GTP-binding</keyword>
<dbReference type="InterPro" id="IPR006762">
    <property type="entry name" value="Gtr1_RagA"/>
</dbReference>
<name>A0A9W8DRG1_9FUNG</name>
<dbReference type="OrthoDB" id="26136at2759"/>
<evidence type="ECO:0000256" key="1">
    <source>
        <dbReference type="ARBA" id="ARBA00007756"/>
    </source>
</evidence>
<proteinExistence type="inferred from homology"/>
<comment type="caution">
    <text evidence="5">The sequence shown here is derived from an EMBL/GenBank/DDBJ whole genome shotgun (WGS) entry which is preliminary data.</text>
</comment>
<dbReference type="Pfam" id="PF04670">
    <property type="entry name" value="Gtr1_RagA"/>
    <property type="match status" value="1"/>
</dbReference>
<comment type="subunit">
    <text evidence="4">Component of the GSE complex.</text>
</comment>
<sequence>MESDSFSYPSGNAYAAHNSSVPTAEDIREMTADNCPRVLLVGLKRSGKTSIMETVFHLSSPDNSLHLDSGLRPVAWPLKSVPSIVFVDVPGSLDLDEISDAEAEQVYGGTVSIVFVVDAMTGDSIRTNSIFKLCTIARRAVAINPQINIEVLIHKLDNQSVQFKTQIQRMFEGYVQEEDYESHLGDVTFIYHVTSVFNTSIQVALSKIVQRLIPQYSTFENLLSTFLTKSESHQVYLVDLSSRLYFAKDNGALDPDMYDLSIHYIDLMDDILKQQDRDFRGTPDAEEGIGIVELEDDLVLSYTAVNQYVGIINAFFGSTVKCLPVVEYNLQTLRLSLQETLAYQEQSLEKQKQRYRQRRLSSHRDGLSD</sequence>
<gene>
    <name evidence="5" type="primary">GTR2</name>
    <name evidence="5" type="ORF">IWQ60_006702</name>
</gene>
<keyword evidence="2 4" id="KW-0547">Nucleotide-binding</keyword>
<dbReference type="InterPro" id="IPR027417">
    <property type="entry name" value="P-loop_NTPase"/>
</dbReference>
<dbReference type="GO" id="GO:1904263">
    <property type="term" value="P:positive regulation of TORC1 signaling"/>
    <property type="evidence" value="ECO:0007669"/>
    <property type="project" value="TreeGrafter"/>
</dbReference>